<dbReference type="InterPro" id="IPR008713">
    <property type="entry name" value="Phage_lambda_NinG"/>
</dbReference>
<organism evidence="1">
    <name type="scientific">marine sediment metagenome</name>
    <dbReference type="NCBI Taxonomy" id="412755"/>
    <lineage>
        <taxon>unclassified sequences</taxon>
        <taxon>metagenomes</taxon>
        <taxon>ecological metagenomes</taxon>
    </lineage>
</organism>
<proteinExistence type="predicted"/>
<dbReference type="AlphaFoldDB" id="A0A0F9GWZ2"/>
<dbReference type="Pfam" id="PF05766">
    <property type="entry name" value="NinG"/>
    <property type="match status" value="1"/>
</dbReference>
<reference evidence="1" key="1">
    <citation type="journal article" date="2015" name="Nature">
        <title>Complex archaea that bridge the gap between prokaryotes and eukaryotes.</title>
        <authorList>
            <person name="Spang A."/>
            <person name="Saw J.H."/>
            <person name="Jorgensen S.L."/>
            <person name="Zaremba-Niedzwiedzka K."/>
            <person name="Martijn J."/>
            <person name="Lind A.E."/>
            <person name="van Eijk R."/>
            <person name="Schleper C."/>
            <person name="Guy L."/>
            <person name="Ettema T.J."/>
        </authorList>
    </citation>
    <scope>NUCLEOTIDE SEQUENCE</scope>
</reference>
<protein>
    <submittedName>
        <fullName evidence="1">Uncharacterized protein</fullName>
    </submittedName>
</protein>
<sequence>MKRATANQYLSKYILLRDSFPSDRDVVVCCTCGRLVSRFSNKSHAGHFIPKGMGGSSGVYYDERNCHAQGFSCNITLEGNRTEYWPFMEKKYGREVIEELRRKHRLPRRHSITEYGIMYREKYKELLKEFGLKR</sequence>
<evidence type="ECO:0000313" key="1">
    <source>
        <dbReference type="EMBL" id="KKL67682.1"/>
    </source>
</evidence>
<accession>A0A0F9GWZ2</accession>
<comment type="caution">
    <text evidence="1">The sequence shown here is derived from an EMBL/GenBank/DDBJ whole genome shotgun (WGS) entry which is preliminary data.</text>
</comment>
<gene>
    <name evidence="1" type="ORF">LCGC14_2132550</name>
</gene>
<name>A0A0F9GWZ2_9ZZZZ</name>
<dbReference type="EMBL" id="LAZR01026780">
    <property type="protein sequence ID" value="KKL67682.1"/>
    <property type="molecule type" value="Genomic_DNA"/>
</dbReference>